<protein>
    <submittedName>
        <fullName evidence="2">Uncharacterized protein</fullName>
    </submittedName>
</protein>
<keyword evidence="1" id="KW-0472">Membrane</keyword>
<dbReference type="EMBL" id="GGMR01016844">
    <property type="protein sequence ID" value="MBY29463.1"/>
    <property type="molecule type" value="Transcribed_RNA"/>
</dbReference>
<feature type="transmembrane region" description="Helical" evidence="1">
    <location>
        <begin position="15"/>
        <end position="33"/>
    </location>
</feature>
<accession>A0A2S2PJ48</accession>
<organism evidence="2">
    <name type="scientific">Schizaphis graminum</name>
    <name type="common">Green bug aphid</name>
    <dbReference type="NCBI Taxonomy" id="13262"/>
    <lineage>
        <taxon>Eukaryota</taxon>
        <taxon>Metazoa</taxon>
        <taxon>Ecdysozoa</taxon>
        <taxon>Arthropoda</taxon>
        <taxon>Hexapoda</taxon>
        <taxon>Insecta</taxon>
        <taxon>Pterygota</taxon>
        <taxon>Neoptera</taxon>
        <taxon>Paraneoptera</taxon>
        <taxon>Hemiptera</taxon>
        <taxon>Sternorrhyncha</taxon>
        <taxon>Aphidomorpha</taxon>
        <taxon>Aphidoidea</taxon>
        <taxon>Aphididae</taxon>
        <taxon>Aphidini</taxon>
        <taxon>Schizaphis</taxon>
    </lineage>
</organism>
<dbReference type="AlphaFoldDB" id="A0A2S2PJ48"/>
<gene>
    <name evidence="2" type="ORF">g.55549</name>
</gene>
<evidence type="ECO:0000313" key="2">
    <source>
        <dbReference type="EMBL" id="MBY29463.1"/>
    </source>
</evidence>
<sequence>MVEIKLSMFYNKRLLITRTIILFMLALITLSYVNMINFSKKDPIPTVSNADCSDNKFTSSRLVWPEQLPRGDRILEQMYYVPKGYKYLKTPIKRILIYTGPGASWEVPKLDQAEFFGCPMSQC</sequence>
<reference evidence="2" key="1">
    <citation type="submission" date="2018-04" db="EMBL/GenBank/DDBJ databases">
        <title>Transcriptome of Schizaphis graminum biotype I.</title>
        <authorList>
            <person name="Scully E.D."/>
            <person name="Geib S.M."/>
            <person name="Palmer N.A."/>
            <person name="Koch K."/>
            <person name="Bradshaw J."/>
            <person name="Heng-Moss T."/>
            <person name="Sarath G."/>
        </authorList>
    </citation>
    <scope>NUCLEOTIDE SEQUENCE</scope>
</reference>
<evidence type="ECO:0000256" key="1">
    <source>
        <dbReference type="SAM" id="Phobius"/>
    </source>
</evidence>
<name>A0A2S2PJ48_SCHGA</name>
<proteinExistence type="predicted"/>
<keyword evidence="1" id="KW-0812">Transmembrane</keyword>
<keyword evidence="1" id="KW-1133">Transmembrane helix</keyword>